<proteinExistence type="predicted"/>
<protein>
    <submittedName>
        <fullName evidence="2">RNA methyltransferase</fullName>
    </submittedName>
</protein>
<keyword evidence="1" id="KW-1185">Reference proteome</keyword>
<accession>A0A1I8A5W4</accession>
<organism evidence="1 2">
    <name type="scientific">Steinernema glaseri</name>
    <dbReference type="NCBI Taxonomy" id="37863"/>
    <lineage>
        <taxon>Eukaryota</taxon>
        <taxon>Metazoa</taxon>
        <taxon>Ecdysozoa</taxon>
        <taxon>Nematoda</taxon>
        <taxon>Chromadorea</taxon>
        <taxon>Rhabditida</taxon>
        <taxon>Tylenchina</taxon>
        <taxon>Panagrolaimomorpha</taxon>
        <taxon>Strongyloidoidea</taxon>
        <taxon>Steinernematidae</taxon>
        <taxon>Steinernema</taxon>
    </lineage>
</organism>
<evidence type="ECO:0000313" key="2">
    <source>
        <dbReference type="WBParaSite" id="L893_g33189.t1"/>
    </source>
</evidence>
<name>A0A1I8A5W4_9BILA</name>
<dbReference type="WBParaSite" id="L893_g33189.t1">
    <property type="protein sequence ID" value="L893_g33189.t1"/>
    <property type="gene ID" value="L893_g33189"/>
</dbReference>
<evidence type="ECO:0000313" key="1">
    <source>
        <dbReference type="Proteomes" id="UP000095287"/>
    </source>
</evidence>
<sequence length="29" mass="3321">LPYFATKQFNGLVVNITVAAEVFKRRPLQ</sequence>
<reference evidence="2" key="1">
    <citation type="submission" date="2016-11" db="UniProtKB">
        <authorList>
            <consortium name="WormBaseParasite"/>
        </authorList>
    </citation>
    <scope>IDENTIFICATION</scope>
</reference>
<dbReference type="Proteomes" id="UP000095287">
    <property type="component" value="Unplaced"/>
</dbReference>
<dbReference type="AlphaFoldDB" id="A0A1I8A5W4"/>